<evidence type="ECO:0000256" key="1">
    <source>
        <dbReference type="SAM" id="MobiDB-lite"/>
    </source>
</evidence>
<evidence type="ECO:0000313" key="3">
    <source>
        <dbReference type="Proteomes" id="UP000075260"/>
    </source>
</evidence>
<accession>A0A150QMS6</accession>
<name>A0A150QMS6_SORCE</name>
<dbReference type="AlphaFoldDB" id="A0A150QMS6"/>
<proteinExistence type="predicted"/>
<dbReference type="EMBL" id="JEMA01000516">
    <property type="protein sequence ID" value="KYF68938.1"/>
    <property type="molecule type" value="Genomic_DNA"/>
</dbReference>
<dbReference type="InterPro" id="IPR039365">
    <property type="entry name" value="IS701-like"/>
</dbReference>
<dbReference type="PANTHER" id="PTHR33627:SF1">
    <property type="entry name" value="TRANSPOSASE"/>
    <property type="match status" value="1"/>
</dbReference>
<organism evidence="2 3">
    <name type="scientific">Sorangium cellulosum</name>
    <name type="common">Polyangium cellulosum</name>
    <dbReference type="NCBI Taxonomy" id="56"/>
    <lineage>
        <taxon>Bacteria</taxon>
        <taxon>Pseudomonadati</taxon>
        <taxon>Myxococcota</taxon>
        <taxon>Polyangia</taxon>
        <taxon>Polyangiales</taxon>
        <taxon>Polyangiaceae</taxon>
        <taxon>Sorangium</taxon>
    </lineage>
</organism>
<dbReference type="SUPFAM" id="SSF53098">
    <property type="entry name" value="Ribonuclease H-like"/>
    <property type="match status" value="1"/>
</dbReference>
<evidence type="ECO:0008006" key="4">
    <source>
        <dbReference type="Google" id="ProtNLM"/>
    </source>
</evidence>
<comment type="caution">
    <text evidence="2">The sequence shown here is derived from an EMBL/GenBank/DDBJ whole genome shotgun (WGS) entry which is preliminary data.</text>
</comment>
<dbReference type="Proteomes" id="UP000075260">
    <property type="component" value="Unassembled WGS sequence"/>
</dbReference>
<protein>
    <recommendedName>
        <fullName evidence="4">Transposase IS4-like domain-containing protein</fullName>
    </recommendedName>
</protein>
<feature type="region of interest" description="Disordered" evidence="1">
    <location>
        <begin position="152"/>
        <end position="199"/>
    </location>
</feature>
<reference evidence="2 3" key="1">
    <citation type="submission" date="2014-02" db="EMBL/GenBank/DDBJ databases">
        <title>The small core and large imbalanced accessory genome model reveals a collaborative survival strategy of Sorangium cellulosum strains in nature.</title>
        <authorList>
            <person name="Han K."/>
            <person name="Peng R."/>
            <person name="Blom J."/>
            <person name="Li Y.-Z."/>
        </authorList>
    </citation>
    <scope>NUCLEOTIDE SEQUENCE [LARGE SCALE GENOMIC DNA]</scope>
    <source>
        <strain evidence="2 3">So0008-312</strain>
    </source>
</reference>
<gene>
    <name evidence="2" type="ORF">BE15_47295</name>
</gene>
<sequence>MANVVAQWSPKQWHRLAVHHGEKGPIEYDWARARVVDSRRRLPTDEVWLLARRSVSKPSEVAYYLSNAGASTPLTTLAHVASTRYTIEQCFEEAKDDVGLDHYEVRTWPSWHRYITLGMMALAWLALVRAKLPAEDAFPYAPAMNPELVRTAARPGPGRNAEAVQKAALATPAKKSPPRLKNATVRRRWRPGAFPKSVA</sequence>
<evidence type="ECO:0000313" key="2">
    <source>
        <dbReference type="EMBL" id="KYF68938.1"/>
    </source>
</evidence>
<dbReference type="PANTHER" id="PTHR33627">
    <property type="entry name" value="TRANSPOSASE"/>
    <property type="match status" value="1"/>
</dbReference>
<dbReference type="InterPro" id="IPR012337">
    <property type="entry name" value="RNaseH-like_sf"/>
</dbReference>